<dbReference type="Pfam" id="PF25013">
    <property type="entry name" value="LRR_Zer-1"/>
    <property type="match status" value="1"/>
</dbReference>
<dbReference type="PANTHER" id="PTHR11017">
    <property type="entry name" value="LEUCINE-RICH REPEAT-CONTAINING PROTEIN"/>
    <property type="match status" value="1"/>
</dbReference>
<dbReference type="EMBL" id="JBBPBM010000103">
    <property type="protein sequence ID" value="KAK8508268.1"/>
    <property type="molecule type" value="Genomic_DNA"/>
</dbReference>
<reference evidence="2 3" key="1">
    <citation type="journal article" date="2024" name="G3 (Bethesda)">
        <title>Genome assembly of Hibiscus sabdariffa L. provides insights into metabolisms of medicinal natural products.</title>
        <authorList>
            <person name="Kim T."/>
        </authorList>
    </citation>
    <scope>NUCLEOTIDE SEQUENCE [LARGE SCALE GENOMIC DNA]</scope>
    <source>
        <strain evidence="2">TK-2024</strain>
        <tissue evidence="2">Old leaves</tissue>
    </source>
</reference>
<proteinExistence type="predicted"/>
<dbReference type="InterPro" id="IPR001611">
    <property type="entry name" value="Leu-rich_rpt"/>
</dbReference>
<protein>
    <recommendedName>
        <fullName evidence="1">Zer-1-like leucine-rich repeats region domain-containing protein</fullName>
    </recommendedName>
</protein>
<dbReference type="InterPro" id="IPR044974">
    <property type="entry name" value="Disease_R_plants"/>
</dbReference>
<dbReference type="InterPro" id="IPR032675">
    <property type="entry name" value="LRR_dom_sf"/>
</dbReference>
<dbReference type="Gene3D" id="3.80.10.10">
    <property type="entry name" value="Ribonuclease Inhibitor"/>
    <property type="match status" value="2"/>
</dbReference>
<evidence type="ECO:0000313" key="2">
    <source>
        <dbReference type="EMBL" id="KAK8508268.1"/>
    </source>
</evidence>
<accession>A0ABR2BMP5</accession>
<dbReference type="InterPro" id="IPR056845">
    <property type="entry name" value="LRR_Zer-1"/>
</dbReference>
<feature type="domain" description="Zer-1-like leucine-rich repeats region" evidence="1">
    <location>
        <begin position="102"/>
        <end position="164"/>
    </location>
</feature>
<evidence type="ECO:0000313" key="3">
    <source>
        <dbReference type="Proteomes" id="UP001472677"/>
    </source>
</evidence>
<name>A0ABR2BMP5_9ROSI</name>
<sequence length="523" mass="59273">MLFGDKVDSVSLPDALSYFRWDYYPFKSLPPSFNPKKLAMLNLWYGCIEQLWNEDHQDLTNLRVIDLYICPKLRKILNLSGAINLQRISCRVCESLVELPCLSHLTSLKRLDLSDCNNLRKIPSLLGAFNLQSLNCYGCESLVELPSLGHLTSLKRLDLSFCENLKKIPKLLGAVNLKSLECRGCISLVELPELPNSIVELHLSHTQIEEVVDSIQHLVGLEKLNLSRSRVKNVSSNIANLESLCELDVSACKSLQTLSELPQYLRVLDANDCTSLEKVSFTDHSFNSFHSLHDGNGASGRENVFMLFYNCRSLNQDSIKNIVVNAMLQIHSLAQRLMSTKGISGEQSEWHSLFCCVPGNEVPANVFYGSMNCSLNLKITQNGFSRNRFLAFAICLLPHFTNRGGVLFMCKYQLTTSSGEKFTREFSFSEGQHKVRSYNDEIVLTDGVHSYKGDHVLILFNQDMIIIDNDYEEASFEFYMGNIVSDEFRVEKCGVNIFYLDAESYTISDAEWRCANIEEAHDH</sequence>
<organism evidence="2 3">
    <name type="scientific">Hibiscus sabdariffa</name>
    <name type="common">roselle</name>
    <dbReference type="NCBI Taxonomy" id="183260"/>
    <lineage>
        <taxon>Eukaryota</taxon>
        <taxon>Viridiplantae</taxon>
        <taxon>Streptophyta</taxon>
        <taxon>Embryophyta</taxon>
        <taxon>Tracheophyta</taxon>
        <taxon>Spermatophyta</taxon>
        <taxon>Magnoliopsida</taxon>
        <taxon>eudicotyledons</taxon>
        <taxon>Gunneridae</taxon>
        <taxon>Pentapetalae</taxon>
        <taxon>rosids</taxon>
        <taxon>malvids</taxon>
        <taxon>Malvales</taxon>
        <taxon>Malvaceae</taxon>
        <taxon>Malvoideae</taxon>
        <taxon>Hibiscus</taxon>
    </lineage>
</organism>
<dbReference type="Proteomes" id="UP001472677">
    <property type="component" value="Unassembled WGS sequence"/>
</dbReference>
<evidence type="ECO:0000259" key="1">
    <source>
        <dbReference type="Pfam" id="PF25013"/>
    </source>
</evidence>
<keyword evidence="3" id="KW-1185">Reference proteome</keyword>
<gene>
    <name evidence="2" type="ORF">V6N12_019447</name>
</gene>
<dbReference type="PROSITE" id="PS51450">
    <property type="entry name" value="LRR"/>
    <property type="match status" value="1"/>
</dbReference>
<dbReference type="PANTHER" id="PTHR11017:SF479">
    <property type="entry name" value="DISEASE RESISTANCE PROTEIN (TIR-NBS-LRR CLASS) FAMILY"/>
    <property type="match status" value="1"/>
</dbReference>
<dbReference type="SUPFAM" id="SSF52058">
    <property type="entry name" value="L domain-like"/>
    <property type="match status" value="1"/>
</dbReference>
<comment type="caution">
    <text evidence="2">The sequence shown here is derived from an EMBL/GenBank/DDBJ whole genome shotgun (WGS) entry which is preliminary data.</text>
</comment>